<dbReference type="Gene3D" id="1.10.10.10">
    <property type="entry name" value="Winged helix-like DNA-binding domain superfamily/Winged helix DNA-binding domain"/>
    <property type="match status" value="1"/>
</dbReference>
<comment type="cofactor">
    <cofactor evidence="1">
        <name>pyridoxal 5'-phosphate</name>
        <dbReference type="ChEBI" id="CHEBI:597326"/>
    </cofactor>
</comment>
<dbReference type="Proteomes" id="UP000027946">
    <property type="component" value="Unassembled WGS sequence"/>
</dbReference>
<dbReference type="SUPFAM" id="SSF46785">
    <property type="entry name" value="Winged helix' DNA-binding domain"/>
    <property type="match status" value="1"/>
</dbReference>
<dbReference type="GO" id="GO:0008483">
    <property type="term" value="F:transaminase activity"/>
    <property type="evidence" value="ECO:0007669"/>
    <property type="project" value="UniProtKB-KW"/>
</dbReference>
<evidence type="ECO:0000259" key="5">
    <source>
        <dbReference type="Pfam" id="PF00155"/>
    </source>
</evidence>
<keyword evidence="4" id="KW-0663">Pyridoxal phosphate</keyword>
<proteinExistence type="predicted"/>
<name>A0A069RFP8_PEPLI</name>
<dbReference type="PANTHER" id="PTHR42790:SF6">
    <property type="entry name" value="GNTR-FAMILY TRANSCRIPTIONAL REGULATOR"/>
    <property type="match status" value="1"/>
</dbReference>
<dbReference type="SUPFAM" id="SSF53383">
    <property type="entry name" value="PLP-dependent transferases"/>
    <property type="match status" value="1"/>
</dbReference>
<feature type="domain" description="Aminotransferase class I/classII large" evidence="5">
    <location>
        <begin position="75"/>
        <end position="405"/>
    </location>
</feature>
<accession>A0A069RFP8</accession>
<dbReference type="Pfam" id="PF00155">
    <property type="entry name" value="Aminotran_1_2"/>
    <property type="match status" value="1"/>
</dbReference>
<dbReference type="GO" id="GO:1901605">
    <property type="term" value="P:alpha-amino acid metabolic process"/>
    <property type="evidence" value="ECO:0007669"/>
    <property type="project" value="TreeGrafter"/>
</dbReference>
<dbReference type="InterPro" id="IPR036390">
    <property type="entry name" value="WH_DNA-bd_sf"/>
</dbReference>
<evidence type="ECO:0000256" key="1">
    <source>
        <dbReference type="ARBA" id="ARBA00001933"/>
    </source>
</evidence>
<dbReference type="CDD" id="cd00609">
    <property type="entry name" value="AAT_like"/>
    <property type="match status" value="1"/>
</dbReference>
<dbReference type="GO" id="GO:0030170">
    <property type="term" value="F:pyridoxal phosphate binding"/>
    <property type="evidence" value="ECO:0007669"/>
    <property type="project" value="InterPro"/>
</dbReference>
<dbReference type="AlphaFoldDB" id="A0A069RFP8"/>
<keyword evidence="7" id="KW-1185">Reference proteome</keyword>
<dbReference type="EMBL" id="JJMM01000008">
    <property type="protein sequence ID" value="KDR95869.1"/>
    <property type="molecule type" value="Genomic_DNA"/>
</dbReference>
<evidence type="ECO:0000313" key="6">
    <source>
        <dbReference type="EMBL" id="KDR95869.1"/>
    </source>
</evidence>
<dbReference type="STRING" id="1121324.CLIT_8c00380"/>
<reference evidence="6 7" key="1">
    <citation type="submission" date="2014-03" db="EMBL/GenBank/DDBJ databases">
        <title>Genome sequence of Clostridium litorale W6, DSM 5388.</title>
        <authorList>
            <person name="Poehlein A."/>
            <person name="Jagirdar A."/>
            <person name="Khonsari B."/>
            <person name="Chibani C.M."/>
            <person name="Gutierrez Gutierrez D.A."/>
            <person name="Davydova E."/>
            <person name="Alghaithi H.S."/>
            <person name="Nair K.P."/>
            <person name="Dhamotharan K."/>
            <person name="Chandran L."/>
            <person name="G W."/>
            <person name="Daniel R."/>
        </authorList>
    </citation>
    <scope>NUCLEOTIDE SEQUENCE [LARGE SCALE GENOMIC DNA]</scope>
    <source>
        <strain evidence="6 7">W6</strain>
    </source>
</reference>
<gene>
    <name evidence="6" type="ORF">CLIT_8c00380</name>
</gene>
<evidence type="ECO:0000256" key="2">
    <source>
        <dbReference type="ARBA" id="ARBA00022576"/>
    </source>
</evidence>
<keyword evidence="3" id="KW-0808">Transferase</keyword>
<dbReference type="OrthoDB" id="163333at2"/>
<dbReference type="InterPro" id="IPR015424">
    <property type="entry name" value="PyrdxlP-dep_Trfase"/>
</dbReference>
<keyword evidence="2" id="KW-0032">Aminotransferase</keyword>
<dbReference type="InterPro" id="IPR036388">
    <property type="entry name" value="WH-like_DNA-bd_sf"/>
</dbReference>
<evidence type="ECO:0000256" key="3">
    <source>
        <dbReference type="ARBA" id="ARBA00022679"/>
    </source>
</evidence>
<dbReference type="InterPro" id="IPR015422">
    <property type="entry name" value="PyrdxlP-dep_Trfase_small"/>
</dbReference>
<evidence type="ECO:0000313" key="7">
    <source>
        <dbReference type="Proteomes" id="UP000027946"/>
    </source>
</evidence>
<dbReference type="InterPro" id="IPR050859">
    <property type="entry name" value="Class-I_PLP-dep_aminotransf"/>
</dbReference>
<dbReference type="Gene3D" id="3.40.640.10">
    <property type="entry name" value="Type I PLP-dependent aspartate aminotransferase-like (Major domain)"/>
    <property type="match status" value="1"/>
</dbReference>
<comment type="caution">
    <text evidence="6">The sequence shown here is derived from an EMBL/GenBank/DDBJ whole genome shotgun (WGS) entry which is preliminary data.</text>
</comment>
<protein>
    <submittedName>
        <fullName evidence="6">Regulatory protein GntR HTH</fullName>
    </submittedName>
</protein>
<dbReference type="eggNOG" id="COG1167">
    <property type="taxonomic scope" value="Bacteria"/>
</dbReference>
<dbReference type="InterPro" id="IPR015421">
    <property type="entry name" value="PyrdxlP-dep_Trfase_major"/>
</dbReference>
<dbReference type="Gene3D" id="3.90.1150.10">
    <property type="entry name" value="Aspartate Aminotransferase, domain 1"/>
    <property type="match status" value="1"/>
</dbReference>
<evidence type="ECO:0000256" key="4">
    <source>
        <dbReference type="ARBA" id="ARBA00022898"/>
    </source>
</evidence>
<dbReference type="PANTHER" id="PTHR42790">
    <property type="entry name" value="AMINOTRANSFERASE"/>
    <property type="match status" value="1"/>
</dbReference>
<dbReference type="InterPro" id="IPR004839">
    <property type="entry name" value="Aminotransferase_I/II_large"/>
</dbReference>
<sequence>MRELAHKFKCSTITVVRAYKELEGEHFIYAVPKSGYYLVSKKGEKLESDSEIDFSTVLPDKELIPYKEFHHCLDQAMNKNKDELLSYGYPQGLPSLIDSMKRHLEDYQVFCKASQIAITSGSQQAVNILNKMDFPEGKDTVLIENPTYERMIKNLELNRTRTVGIERKFDGIDFQELEKIFKNENIKFFYTVARFHNPTGGSYSVEEKKEILRLADKYNVYIVEDDYLVDLDTKTKNDPIYAFDTRGRVIYLKTFSKILLPGLRVAAAVLPDDLMGQFLKYKQWSDVHTSILPQGALEIYMENGMFKQSKARFQKKYRERMRYLKGICDNFDPEILRANVPETGFFVSLESRKRVNPDKFIKDLAAKGVTIKDTRSSFMARNECMNLIRISVSRTDTSQIEEGVNCIYDYFADLAKATLT</sequence>
<organism evidence="6 7">
    <name type="scientific">Peptoclostridium litorale DSM 5388</name>
    <dbReference type="NCBI Taxonomy" id="1121324"/>
    <lineage>
        <taxon>Bacteria</taxon>
        <taxon>Bacillati</taxon>
        <taxon>Bacillota</taxon>
        <taxon>Clostridia</taxon>
        <taxon>Peptostreptococcales</taxon>
        <taxon>Peptoclostridiaceae</taxon>
        <taxon>Peptoclostridium</taxon>
    </lineage>
</organism>